<feature type="domain" description="DUF4032" evidence="1">
    <location>
        <begin position="234"/>
        <end position="399"/>
    </location>
</feature>
<gene>
    <name evidence="2" type="ORF">UFOPK1440_00641</name>
</gene>
<dbReference type="InterPro" id="IPR025111">
    <property type="entry name" value="DUF4032"/>
</dbReference>
<accession>A0A6J6C041</accession>
<dbReference type="Pfam" id="PF13224">
    <property type="entry name" value="DUF4032"/>
    <property type="match status" value="1"/>
</dbReference>
<protein>
    <submittedName>
        <fullName evidence="2">Unannotated protein</fullName>
    </submittedName>
</protein>
<dbReference type="EMBL" id="CAEZSP010000027">
    <property type="protein sequence ID" value="CAB4543889.1"/>
    <property type="molecule type" value="Genomic_DNA"/>
</dbReference>
<dbReference type="Pfam" id="PF06293">
    <property type="entry name" value="Kdo"/>
    <property type="match status" value="1"/>
</dbReference>
<evidence type="ECO:0000313" key="2">
    <source>
        <dbReference type="EMBL" id="CAB4543889.1"/>
    </source>
</evidence>
<dbReference type="AlphaFoldDB" id="A0A6J6C041"/>
<organism evidence="2">
    <name type="scientific">freshwater metagenome</name>
    <dbReference type="NCBI Taxonomy" id="449393"/>
    <lineage>
        <taxon>unclassified sequences</taxon>
        <taxon>metagenomes</taxon>
        <taxon>ecological metagenomes</taxon>
    </lineage>
</organism>
<reference evidence="2" key="1">
    <citation type="submission" date="2020-05" db="EMBL/GenBank/DDBJ databases">
        <authorList>
            <person name="Chiriac C."/>
            <person name="Salcher M."/>
            <person name="Ghai R."/>
            <person name="Kavagutti S V."/>
        </authorList>
    </citation>
    <scope>NUCLEOTIDE SEQUENCE</scope>
</reference>
<name>A0A6J6C041_9ZZZZ</name>
<evidence type="ECO:0000259" key="1">
    <source>
        <dbReference type="Pfam" id="PF13224"/>
    </source>
</evidence>
<dbReference type="InterPro" id="IPR011009">
    <property type="entry name" value="Kinase-like_dom_sf"/>
</dbReference>
<sequence>MALRITGVGEEIAAVAGLPWNQSLELWPEDPALAEKRGISRHVVRLVRSTDDPESEVYAVKETVSEFANREYKILRELKQLDAPTVQSVAVIEGRTDDEGEELPCALVTRFLPYSLPYRVLLSGKDVTAEDVTLMANALALLLVRLHLLGFWWGDCSLSNTLFRRDAEGYAAYLVDAETGEFQKTLSDGQREHDLEIAHFNVAAELEDLALSGLLYPGMDPIRASTALIKRYHRLWSALKERQVLDPKDRHAVERAMRQLHDLGFAVEEVSVLMEDSDDKVGKLYFQPKLVAAGYHKNRLRELMGLETEELQAKRLLASFDRYRGRESSPKSPLHESARRWLEEVFHPTVALIPPELSGRIELAQFFHESLEHRWYLSEKAGHDVGLEFAARSYVSNILPFRRDSGVDVKSVEVG</sequence>
<proteinExistence type="predicted"/>
<dbReference type="SUPFAM" id="SSF56112">
    <property type="entry name" value="Protein kinase-like (PK-like)"/>
    <property type="match status" value="1"/>
</dbReference>